<protein>
    <submittedName>
        <fullName evidence="1">Uncharacterized protein</fullName>
    </submittedName>
</protein>
<dbReference type="EMBL" id="BK016265">
    <property type="protein sequence ID" value="DAG05828.1"/>
    <property type="molecule type" value="Genomic_DNA"/>
</dbReference>
<accession>A0A8S5VGI5</accession>
<sequence length="175" mass="20782">MRKDVKVMNGYELMRADVSMLNGFVDKCAPIWNPVFANEFQKKDFNIVEYTKEMSKVIDNLRYQMTLKKMDGYDIESEIRDFIEKEDLNRYQSNDLLVGCMYLMGMQQLIMESVLNKVDINNEMFIFNMVKGFIYSMKDFEIKNELDLSFVEIPETLKLTIESLLSEEDSKYVRF</sequence>
<reference evidence="1" key="1">
    <citation type="journal article" date="2021" name="Proc. Natl. Acad. Sci. U.S.A.">
        <title>A Catalog of Tens of Thousands of Viruses from Human Metagenomes Reveals Hidden Associations with Chronic Diseases.</title>
        <authorList>
            <person name="Tisza M.J."/>
            <person name="Buck C.B."/>
        </authorList>
    </citation>
    <scope>NUCLEOTIDE SEQUENCE</scope>
    <source>
        <strain evidence="1">CtkfK18</strain>
    </source>
</reference>
<proteinExistence type="predicted"/>
<evidence type="ECO:0000313" key="1">
    <source>
        <dbReference type="EMBL" id="DAG05828.1"/>
    </source>
</evidence>
<name>A0A8S5VGI5_9CAUD</name>
<organism evidence="1">
    <name type="scientific">Myoviridae sp. ctkfK18</name>
    <dbReference type="NCBI Taxonomy" id="2825165"/>
    <lineage>
        <taxon>Viruses</taxon>
        <taxon>Duplodnaviria</taxon>
        <taxon>Heunggongvirae</taxon>
        <taxon>Uroviricota</taxon>
        <taxon>Caudoviricetes</taxon>
    </lineage>
</organism>